<organism evidence="7 8">
    <name type="scientific">Dendrothele bispora (strain CBS 962.96)</name>
    <dbReference type="NCBI Taxonomy" id="1314807"/>
    <lineage>
        <taxon>Eukaryota</taxon>
        <taxon>Fungi</taxon>
        <taxon>Dikarya</taxon>
        <taxon>Basidiomycota</taxon>
        <taxon>Agaricomycotina</taxon>
        <taxon>Agaricomycetes</taxon>
        <taxon>Agaricomycetidae</taxon>
        <taxon>Agaricales</taxon>
        <taxon>Agaricales incertae sedis</taxon>
        <taxon>Dendrothele</taxon>
    </lineage>
</organism>
<keyword evidence="3" id="KW-0805">Transcription regulation</keyword>
<feature type="domain" description="Zn(2)-C6 fungal-type" evidence="6">
    <location>
        <begin position="24"/>
        <end position="56"/>
    </location>
</feature>
<evidence type="ECO:0000256" key="4">
    <source>
        <dbReference type="ARBA" id="ARBA00023163"/>
    </source>
</evidence>
<evidence type="ECO:0000259" key="6">
    <source>
        <dbReference type="PROSITE" id="PS50048"/>
    </source>
</evidence>
<dbReference type="SMART" id="SM00066">
    <property type="entry name" value="GAL4"/>
    <property type="match status" value="1"/>
</dbReference>
<dbReference type="PROSITE" id="PS50048">
    <property type="entry name" value="ZN2_CY6_FUNGAL_2"/>
    <property type="match status" value="1"/>
</dbReference>
<dbReference type="GO" id="GO:0008270">
    <property type="term" value="F:zinc ion binding"/>
    <property type="evidence" value="ECO:0007669"/>
    <property type="project" value="InterPro"/>
</dbReference>
<dbReference type="CDD" id="cd00067">
    <property type="entry name" value="GAL4"/>
    <property type="match status" value="1"/>
</dbReference>
<keyword evidence="4" id="KW-0804">Transcription</keyword>
<evidence type="ECO:0000256" key="3">
    <source>
        <dbReference type="ARBA" id="ARBA00023015"/>
    </source>
</evidence>
<keyword evidence="5" id="KW-0539">Nucleus</keyword>
<dbReference type="PANTHER" id="PTHR47338:SF29">
    <property type="entry name" value="ZN(2)-C6 FUNGAL-TYPE DOMAIN-CONTAINING PROTEIN"/>
    <property type="match status" value="1"/>
</dbReference>
<dbReference type="Proteomes" id="UP000297245">
    <property type="component" value="Unassembled WGS sequence"/>
</dbReference>
<dbReference type="InterPro" id="IPR036864">
    <property type="entry name" value="Zn2-C6_fun-type_DNA-bd_sf"/>
</dbReference>
<name>A0A4S8LWB2_DENBC</name>
<comment type="subcellular location">
    <subcellularLocation>
        <location evidence="1">Nucleus</location>
    </subcellularLocation>
</comment>
<dbReference type="PANTHER" id="PTHR47338">
    <property type="entry name" value="ZN(II)2CYS6 TRANSCRIPTION FACTOR (EUROFUNG)-RELATED"/>
    <property type="match status" value="1"/>
</dbReference>
<dbReference type="Gene3D" id="4.10.240.10">
    <property type="entry name" value="Zn(2)-C6 fungal-type DNA-binding domain"/>
    <property type="match status" value="1"/>
</dbReference>
<reference evidence="7 8" key="1">
    <citation type="journal article" date="2019" name="Nat. Ecol. Evol.">
        <title>Megaphylogeny resolves global patterns of mushroom evolution.</title>
        <authorList>
            <person name="Varga T."/>
            <person name="Krizsan K."/>
            <person name="Foldi C."/>
            <person name="Dima B."/>
            <person name="Sanchez-Garcia M."/>
            <person name="Sanchez-Ramirez S."/>
            <person name="Szollosi G.J."/>
            <person name="Szarkandi J.G."/>
            <person name="Papp V."/>
            <person name="Albert L."/>
            <person name="Andreopoulos W."/>
            <person name="Angelini C."/>
            <person name="Antonin V."/>
            <person name="Barry K.W."/>
            <person name="Bougher N.L."/>
            <person name="Buchanan P."/>
            <person name="Buyck B."/>
            <person name="Bense V."/>
            <person name="Catcheside P."/>
            <person name="Chovatia M."/>
            <person name="Cooper J."/>
            <person name="Damon W."/>
            <person name="Desjardin D."/>
            <person name="Finy P."/>
            <person name="Geml J."/>
            <person name="Haridas S."/>
            <person name="Hughes K."/>
            <person name="Justo A."/>
            <person name="Karasinski D."/>
            <person name="Kautmanova I."/>
            <person name="Kiss B."/>
            <person name="Kocsube S."/>
            <person name="Kotiranta H."/>
            <person name="LaButti K.M."/>
            <person name="Lechner B.E."/>
            <person name="Liimatainen K."/>
            <person name="Lipzen A."/>
            <person name="Lukacs Z."/>
            <person name="Mihaltcheva S."/>
            <person name="Morgado L.N."/>
            <person name="Niskanen T."/>
            <person name="Noordeloos M.E."/>
            <person name="Ohm R.A."/>
            <person name="Ortiz-Santana B."/>
            <person name="Ovrebo C."/>
            <person name="Racz N."/>
            <person name="Riley R."/>
            <person name="Savchenko A."/>
            <person name="Shiryaev A."/>
            <person name="Soop K."/>
            <person name="Spirin V."/>
            <person name="Szebenyi C."/>
            <person name="Tomsovsky M."/>
            <person name="Tulloss R.E."/>
            <person name="Uehling J."/>
            <person name="Grigoriev I.V."/>
            <person name="Vagvolgyi C."/>
            <person name="Papp T."/>
            <person name="Martin F.M."/>
            <person name="Miettinen O."/>
            <person name="Hibbett D.S."/>
            <person name="Nagy L.G."/>
        </authorList>
    </citation>
    <scope>NUCLEOTIDE SEQUENCE [LARGE SCALE GENOMIC DNA]</scope>
    <source>
        <strain evidence="7 8">CBS 962.96</strain>
    </source>
</reference>
<dbReference type="AlphaFoldDB" id="A0A4S8LWB2"/>
<evidence type="ECO:0000256" key="2">
    <source>
        <dbReference type="ARBA" id="ARBA00022723"/>
    </source>
</evidence>
<dbReference type="CDD" id="cd12148">
    <property type="entry name" value="fungal_TF_MHR"/>
    <property type="match status" value="1"/>
</dbReference>
<evidence type="ECO:0000313" key="7">
    <source>
        <dbReference type="EMBL" id="THU93922.1"/>
    </source>
</evidence>
<gene>
    <name evidence="7" type="ORF">K435DRAFT_756926</name>
</gene>
<dbReference type="InterPro" id="IPR050815">
    <property type="entry name" value="TF_fung"/>
</dbReference>
<proteinExistence type="predicted"/>
<dbReference type="GO" id="GO:0005634">
    <property type="term" value="C:nucleus"/>
    <property type="evidence" value="ECO:0007669"/>
    <property type="project" value="UniProtKB-SubCell"/>
</dbReference>
<keyword evidence="8" id="KW-1185">Reference proteome</keyword>
<dbReference type="SUPFAM" id="SSF57701">
    <property type="entry name" value="Zn2/Cys6 DNA-binding domain"/>
    <property type="match status" value="1"/>
</dbReference>
<keyword evidence="2" id="KW-0479">Metal-binding</keyword>
<dbReference type="Pfam" id="PF00172">
    <property type="entry name" value="Zn_clus"/>
    <property type="match status" value="1"/>
</dbReference>
<dbReference type="EMBL" id="ML179236">
    <property type="protein sequence ID" value="THU93922.1"/>
    <property type="molecule type" value="Genomic_DNA"/>
</dbReference>
<dbReference type="InterPro" id="IPR001138">
    <property type="entry name" value="Zn2Cys6_DnaBD"/>
</dbReference>
<dbReference type="OrthoDB" id="39175at2759"/>
<sequence length="318" mass="35764">MSTGSGPKQYVFKQPSKHLRRGQACLNCRYVYFKCDGVKPVCGPCQRTSREEECEYGDRPSNTTRALQQDITRLQARLRELEKARSSSSSPAVRLGQSSQPLPFGDPSRPCRALLNSVYLWGIHLSSNESLIAQCESIFLRRALRQVALDLSSALTSGTESSPSDSNVNSRTILETIQAEVLLAYYFWRTNQFMEAEFHVNGAISLCLSIGLHKVRSSRFWQEPLVLGVVEGRAREIGGFDSTLSRQTSRVNPYEEVEKINGFWTVFCLSRLLSIDLGKASGCFGWLDYPANGIDTPWPAGWEDFRPVCFFLFFSIIT</sequence>
<evidence type="ECO:0000256" key="5">
    <source>
        <dbReference type="ARBA" id="ARBA00023242"/>
    </source>
</evidence>
<evidence type="ECO:0000313" key="8">
    <source>
        <dbReference type="Proteomes" id="UP000297245"/>
    </source>
</evidence>
<accession>A0A4S8LWB2</accession>
<protein>
    <recommendedName>
        <fullName evidence="6">Zn(2)-C6 fungal-type domain-containing protein</fullName>
    </recommendedName>
</protein>
<evidence type="ECO:0000256" key="1">
    <source>
        <dbReference type="ARBA" id="ARBA00004123"/>
    </source>
</evidence>
<dbReference type="GO" id="GO:0000981">
    <property type="term" value="F:DNA-binding transcription factor activity, RNA polymerase II-specific"/>
    <property type="evidence" value="ECO:0007669"/>
    <property type="project" value="InterPro"/>
</dbReference>